<organism evidence="1 2">
    <name type="scientific">Apatococcus lobatus</name>
    <dbReference type="NCBI Taxonomy" id="904363"/>
    <lineage>
        <taxon>Eukaryota</taxon>
        <taxon>Viridiplantae</taxon>
        <taxon>Chlorophyta</taxon>
        <taxon>core chlorophytes</taxon>
        <taxon>Trebouxiophyceae</taxon>
        <taxon>Chlorellales</taxon>
        <taxon>Chlorellaceae</taxon>
        <taxon>Apatococcus</taxon>
    </lineage>
</organism>
<dbReference type="SUPFAM" id="SSF55961">
    <property type="entry name" value="Bet v1-like"/>
    <property type="match status" value="1"/>
</dbReference>
<dbReference type="Pfam" id="PF10604">
    <property type="entry name" value="Polyketide_cyc2"/>
    <property type="match status" value="1"/>
</dbReference>
<evidence type="ECO:0000313" key="2">
    <source>
        <dbReference type="Proteomes" id="UP001438707"/>
    </source>
</evidence>
<gene>
    <name evidence="1" type="ORF">WJX74_010480</name>
</gene>
<dbReference type="EMBL" id="JALJOS010000030">
    <property type="protein sequence ID" value="KAK9822794.1"/>
    <property type="molecule type" value="Genomic_DNA"/>
</dbReference>
<dbReference type="Proteomes" id="UP001438707">
    <property type="component" value="Unassembled WGS sequence"/>
</dbReference>
<dbReference type="Gene3D" id="3.30.530.20">
    <property type="match status" value="1"/>
</dbReference>
<proteinExistence type="predicted"/>
<reference evidence="1 2" key="1">
    <citation type="journal article" date="2024" name="Nat. Commun.">
        <title>Phylogenomics reveals the evolutionary origins of lichenization in chlorophyte algae.</title>
        <authorList>
            <person name="Puginier C."/>
            <person name="Libourel C."/>
            <person name="Otte J."/>
            <person name="Skaloud P."/>
            <person name="Haon M."/>
            <person name="Grisel S."/>
            <person name="Petersen M."/>
            <person name="Berrin J.G."/>
            <person name="Delaux P.M."/>
            <person name="Dal Grande F."/>
            <person name="Keller J."/>
        </authorList>
    </citation>
    <scope>NUCLEOTIDE SEQUENCE [LARGE SCALE GENOMIC DNA]</scope>
    <source>
        <strain evidence="1 2">SAG 2145</strain>
    </source>
</reference>
<dbReference type="InterPro" id="IPR023393">
    <property type="entry name" value="START-like_dom_sf"/>
</dbReference>
<sequence length="245" mass="27314">MSLTCSGEFWRPCRKLRDLEAIVLTDLRQRNDHRDPWDGSDKADRSGWLTPTLVNPSLIFLQHLGTLLAIVSKKPGVFSFCVAQGVSHTAGLNKRLKAPSATLAWARTTVDASPDKVYAKIADMSEWQSWLDKDYKAKSHTKGLLSSGDGFHYTVGPNRVNATVIQANPHEEFVWSDNTLMGLIQSQHKYTLRKVGGGLFKPSQTEITVKQELSGPLKWVIKGKDLEKQMSLRLTSLQQAVSTPQ</sequence>
<dbReference type="InterPro" id="IPR019587">
    <property type="entry name" value="Polyketide_cyclase/dehydratase"/>
</dbReference>
<evidence type="ECO:0000313" key="1">
    <source>
        <dbReference type="EMBL" id="KAK9822794.1"/>
    </source>
</evidence>
<comment type="caution">
    <text evidence="1">The sequence shown here is derived from an EMBL/GenBank/DDBJ whole genome shotgun (WGS) entry which is preliminary data.</text>
</comment>
<dbReference type="AlphaFoldDB" id="A0AAW1QN03"/>
<keyword evidence="2" id="KW-1185">Reference proteome</keyword>
<accession>A0AAW1QN03</accession>
<name>A0AAW1QN03_9CHLO</name>
<protein>
    <submittedName>
        <fullName evidence="1">Uncharacterized protein</fullName>
    </submittedName>
</protein>